<sequence>MVSSQRLEEIRADDASTCRLDLVFDATLPVPTTMSAAVVPSTPRRDTVPLALHARYQDIRRIGAGGMGVVFRARDPRLGRDVALKLLKESDSASWVRFLAEAQAQARVEHDHICRVYEVGEAEGEPFIVMQLVNGEPLASVRRHMSLRQLIELVQKVANAVQAAHARGLVHRDLKPGNILVEAREDGSFRPYVVDFGLAREVERGSEHTLSPSLGTPAYMAPEVAACGSSRVVDPRVDVYGLGATLYDAIAGRPPYVDDHPFRILARLSHEDPPTLRDVAKGVSRELEAIVMKCLERNPARRYASAGALAKDLARFLNGEVPEARRAGLGAALRRKARKHARASALALGFLVLGSGGVHVREQGEAAAQAELAQDIGRLLTDMELFMRTAYQMPPHDIERERAVVRERIRSLEHHVAKVGAASEGTVQYALGKAYLALGEEEQACMHLEQAEAAGYASPELGYALALAQLGTYFRLRSESFVAEEQKNAEAEGLKARYYTPALARLRAAEPARIQHPAYAAALVAYHEGRHEEAVEKAREAFLRAPLLYEAKQLEADALVEIASRHWSSGEHDWWEKMHAGMNAALEAYAAAENIARSDPRVLQAVCGARTRLMYAAFGKEASTRPFFEAGRAACDRLVLVDPSSSRAHAARAALYSLYAFGAARSDAPPGDLPSIADEAIRIAEDAMHLSAKGLIAYGALGTALRARAIVLLDRGEDATSALDRADRLYDEARGIFEHDPTLHDSAAYVYHLRAMDERRRGIDVAPRIESAERALDAVLAVRPRDVMAHDKRAQIYLERAEQELDRGQSPMKWLEASLGALSTAKARNPAYGGLTELRARAFLAMTRHALATGGPLRETLERADEELRILREEAPDSVTLAAMTGLVATLRAEEQLGEGADPKEPVARARAALREATVRSPHKLEIAVGAAHVELVAARHAVSQGKATNATFEAVRAPLKTWMTDKLVDPAPLAVVAESYALAAEWHVSQKKDPGEDVRAGLVMVDRALAKNPRDARALASRGRLLLARARATKEASGRREAARSAVEAFEAAVRANPLIERAHGKALGEAQTLR</sequence>
<evidence type="ECO:0000313" key="8">
    <source>
        <dbReference type="Proteomes" id="UP001151081"/>
    </source>
</evidence>
<dbReference type="InterPro" id="IPR017441">
    <property type="entry name" value="Protein_kinase_ATP_BS"/>
</dbReference>
<comment type="caution">
    <text evidence="7">The sequence shown here is derived from an EMBL/GenBank/DDBJ whole genome shotgun (WGS) entry which is preliminary data.</text>
</comment>
<dbReference type="CDD" id="cd14014">
    <property type="entry name" value="STKc_PknB_like"/>
    <property type="match status" value="1"/>
</dbReference>
<dbReference type="GO" id="GO:0005524">
    <property type="term" value="F:ATP binding"/>
    <property type="evidence" value="ECO:0007669"/>
    <property type="project" value="UniProtKB-UniRule"/>
</dbReference>
<keyword evidence="1" id="KW-0808">Transferase</keyword>
<keyword evidence="7" id="KW-0723">Serine/threonine-protein kinase</keyword>
<dbReference type="EMBL" id="JAGTJJ010000007">
    <property type="protein sequence ID" value="MDC3982190.1"/>
    <property type="molecule type" value="Genomic_DNA"/>
</dbReference>
<name>A0A9X4ATH1_9BACT</name>
<evidence type="ECO:0000256" key="3">
    <source>
        <dbReference type="ARBA" id="ARBA00022777"/>
    </source>
</evidence>
<dbReference type="SUPFAM" id="SSF56112">
    <property type="entry name" value="Protein kinase-like (PK-like)"/>
    <property type="match status" value="1"/>
</dbReference>
<dbReference type="SMART" id="SM00220">
    <property type="entry name" value="S_TKc"/>
    <property type="match status" value="1"/>
</dbReference>
<dbReference type="RefSeq" id="WP_272420599.1">
    <property type="nucleotide sequence ID" value="NZ_JAGTJJ010000007.1"/>
</dbReference>
<keyword evidence="3 7" id="KW-0418">Kinase</keyword>
<dbReference type="GO" id="GO:0004674">
    <property type="term" value="F:protein serine/threonine kinase activity"/>
    <property type="evidence" value="ECO:0007669"/>
    <property type="project" value="UniProtKB-KW"/>
</dbReference>
<dbReference type="PANTHER" id="PTHR43289">
    <property type="entry name" value="MITOGEN-ACTIVATED PROTEIN KINASE KINASE KINASE 20-RELATED"/>
    <property type="match status" value="1"/>
</dbReference>
<gene>
    <name evidence="7" type="ORF">KEG57_16850</name>
</gene>
<accession>A0A9X4ATH1</accession>
<dbReference type="InterPro" id="IPR008271">
    <property type="entry name" value="Ser/Thr_kinase_AS"/>
</dbReference>
<evidence type="ECO:0000256" key="2">
    <source>
        <dbReference type="ARBA" id="ARBA00022741"/>
    </source>
</evidence>
<keyword evidence="8" id="KW-1185">Reference proteome</keyword>
<keyword evidence="2 5" id="KW-0547">Nucleotide-binding</keyword>
<dbReference type="Gene3D" id="1.10.510.10">
    <property type="entry name" value="Transferase(Phosphotransferase) domain 1"/>
    <property type="match status" value="1"/>
</dbReference>
<dbReference type="InterPro" id="IPR011009">
    <property type="entry name" value="Kinase-like_dom_sf"/>
</dbReference>
<keyword evidence="4 5" id="KW-0067">ATP-binding</keyword>
<dbReference type="Pfam" id="PF00069">
    <property type="entry name" value="Pkinase"/>
    <property type="match status" value="1"/>
</dbReference>
<evidence type="ECO:0000256" key="4">
    <source>
        <dbReference type="ARBA" id="ARBA00022840"/>
    </source>
</evidence>
<dbReference type="AlphaFoldDB" id="A0A9X4ATH1"/>
<protein>
    <submittedName>
        <fullName evidence="7">Serine/threonine protein kinase</fullName>
    </submittedName>
</protein>
<dbReference type="Gene3D" id="1.25.40.10">
    <property type="entry name" value="Tetratricopeptide repeat domain"/>
    <property type="match status" value="1"/>
</dbReference>
<dbReference type="InterPro" id="IPR011990">
    <property type="entry name" value="TPR-like_helical_dom_sf"/>
</dbReference>
<dbReference type="PANTHER" id="PTHR43289:SF6">
    <property type="entry name" value="SERINE_THREONINE-PROTEIN KINASE NEKL-3"/>
    <property type="match status" value="1"/>
</dbReference>
<dbReference type="PROSITE" id="PS00107">
    <property type="entry name" value="PROTEIN_KINASE_ATP"/>
    <property type="match status" value="1"/>
</dbReference>
<evidence type="ECO:0000256" key="1">
    <source>
        <dbReference type="ARBA" id="ARBA00022679"/>
    </source>
</evidence>
<evidence type="ECO:0000256" key="5">
    <source>
        <dbReference type="PROSITE-ProRule" id="PRU10141"/>
    </source>
</evidence>
<evidence type="ECO:0000313" key="7">
    <source>
        <dbReference type="EMBL" id="MDC3982190.1"/>
    </source>
</evidence>
<dbReference type="PROSITE" id="PS00108">
    <property type="entry name" value="PROTEIN_KINASE_ST"/>
    <property type="match status" value="1"/>
</dbReference>
<proteinExistence type="predicted"/>
<organism evidence="7 8">
    <name type="scientific">Polyangium jinanense</name>
    <dbReference type="NCBI Taxonomy" id="2829994"/>
    <lineage>
        <taxon>Bacteria</taxon>
        <taxon>Pseudomonadati</taxon>
        <taxon>Myxococcota</taxon>
        <taxon>Polyangia</taxon>
        <taxon>Polyangiales</taxon>
        <taxon>Polyangiaceae</taxon>
        <taxon>Polyangium</taxon>
    </lineage>
</organism>
<dbReference type="Gene3D" id="3.30.200.20">
    <property type="entry name" value="Phosphorylase Kinase, domain 1"/>
    <property type="match status" value="1"/>
</dbReference>
<dbReference type="InterPro" id="IPR000719">
    <property type="entry name" value="Prot_kinase_dom"/>
</dbReference>
<dbReference type="Proteomes" id="UP001151081">
    <property type="component" value="Unassembled WGS sequence"/>
</dbReference>
<dbReference type="PROSITE" id="PS50011">
    <property type="entry name" value="PROTEIN_KINASE_DOM"/>
    <property type="match status" value="1"/>
</dbReference>
<feature type="binding site" evidence="5">
    <location>
        <position position="85"/>
    </location>
    <ligand>
        <name>ATP</name>
        <dbReference type="ChEBI" id="CHEBI:30616"/>
    </ligand>
</feature>
<feature type="domain" description="Protein kinase" evidence="6">
    <location>
        <begin position="56"/>
        <end position="317"/>
    </location>
</feature>
<evidence type="ECO:0000259" key="6">
    <source>
        <dbReference type="PROSITE" id="PS50011"/>
    </source>
</evidence>
<reference evidence="7 8" key="1">
    <citation type="submission" date="2021-04" db="EMBL/GenBank/DDBJ databases">
        <title>Genome analysis of Polyangium sp.</title>
        <authorList>
            <person name="Li Y."/>
            <person name="Wang J."/>
        </authorList>
    </citation>
    <scope>NUCLEOTIDE SEQUENCE [LARGE SCALE GENOMIC DNA]</scope>
    <source>
        <strain evidence="7 8">SDU14</strain>
    </source>
</reference>